<keyword evidence="23" id="KW-0812">Transmembrane</keyword>
<evidence type="ECO:0000256" key="17">
    <source>
        <dbReference type="ARBA" id="ARBA00022840"/>
    </source>
</evidence>
<keyword evidence="14" id="KW-0378">Hydrolase</keyword>
<evidence type="ECO:0000256" key="9">
    <source>
        <dbReference type="ARBA" id="ARBA00022679"/>
    </source>
</evidence>
<keyword evidence="23" id="KW-1133">Transmembrane helix</keyword>
<dbReference type="InterPro" id="IPR043128">
    <property type="entry name" value="Rev_trsase/Diguanyl_cyclase"/>
</dbReference>
<dbReference type="Pfam" id="PF00680">
    <property type="entry name" value="RdRP_1"/>
    <property type="match status" value="1"/>
</dbReference>
<keyword evidence="11" id="KW-1143">T=pseudo3 icosahedral capsid protein</keyword>
<feature type="domain" description="SF3 helicase" evidence="25">
    <location>
        <begin position="1399"/>
        <end position="1566"/>
    </location>
</feature>
<dbReference type="InterPro" id="IPR043504">
    <property type="entry name" value="Peptidase_S1_PA_chymotrypsin"/>
</dbReference>
<dbReference type="Gene3D" id="1.20.960.20">
    <property type="match status" value="1"/>
</dbReference>
<dbReference type="GO" id="GO:0003968">
    <property type="term" value="F:RNA-directed RNA polymerase activity"/>
    <property type="evidence" value="ECO:0007669"/>
    <property type="project" value="UniProtKB-KW"/>
</dbReference>
<dbReference type="GO" id="GO:0005198">
    <property type="term" value="F:structural molecule activity"/>
    <property type="evidence" value="ECO:0007669"/>
    <property type="project" value="InterPro"/>
</dbReference>
<keyword evidence="23" id="KW-0472">Membrane</keyword>
<dbReference type="InterPro" id="IPR033703">
    <property type="entry name" value="Rhv-like"/>
</dbReference>
<dbReference type="GO" id="GO:0019028">
    <property type="term" value="C:viral capsid"/>
    <property type="evidence" value="ECO:0007669"/>
    <property type="project" value="UniProtKB-KW"/>
</dbReference>
<reference evidence="26" key="1">
    <citation type="submission" date="2017-06" db="EMBL/GenBank/DDBJ databases">
        <title>Picornaviruses in small mammals, China.</title>
        <authorList>
            <person name="Guo W.-P."/>
            <person name="Zhang Y.-Z."/>
        </authorList>
    </citation>
    <scope>NUCLEOTIDE SEQUENCE</scope>
    <source>
        <strain evidence="26">Henan-Ms56-2</strain>
    </source>
</reference>
<evidence type="ECO:0000256" key="15">
    <source>
        <dbReference type="ARBA" id="ARBA00022806"/>
    </source>
</evidence>
<keyword evidence="21" id="KW-0449">Lipoprotein</keyword>
<dbReference type="GO" id="GO:0003724">
    <property type="term" value="F:RNA helicase activity"/>
    <property type="evidence" value="ECO:0007669"/>
    <property type="project" value="InterPro"/>
</dbReference>
<dbReference type="InterPro" id="IPR009003">
    <property type="entry name" value="Peptidase_S1_PA"/>
</dbReference>
<dbReference type="GO" id="GO:0030430">
    <property type="term" value="C:host cell cytoplasm"/>
    <property type="evidence" value="ECO:0007669"/>
    <property type="project" value="UniProtKB-SubCell"/>
</dbReference>
<dbReference type="GO" id="GO:0008234">
    <property type="term" value="F:cysteine-type peptidase activity"/>
    <property type="evidence" value="ECO:0007669"/>
    <property type="project" value="UniProtKB-KW"/>
</dbReference>
<dbReference type="PROSITE" id="PS50507">
    <property type="entry name" value="RDRP_SSRNA_POS"/>
    <property type="match status" value="1"/>
</dbReference>
<evidence type="ECO:0000256" key="7">
    <source>
        <dbReference type="ARBA" id="ARBA00022561"/>
    </source>
</evidence>
<evidence type="ECO:0000256" key="13">
    <source>
        <dbReference type="ARBA" id="ARBA00022741"/>
    </source>
</evidence>
<dbReference type="Gene3D" id="2.40.10.10">
    <property type="entry name" value="Trypsin-like serine proteases"/>
    <property type="match status" value="1"/>
</dbReference>
<keyword evidence="20" id="KW-1035">Host cytoplasm</keyword>
<dbReference type="InterPro" id="IPR001205">
    <property type="entry name" value="RNA-dir_pol_C"/>
</dbReference>
<evidence type="ECO:0000256" key="4">
    <source>
        <dbReference type="ARBA" id="ARBA00022484"/>
    </source>
</evidence>
<dbReference type="Pfam" id="PF00073">
    <property type="entry name" value="Rhv"/>
    <property type="match status" value="2"/>
</dbReference>
<feature type="compositionally biased region" description="Gly residues" evidence="22">
    <location>
        <begin position="165"/>
        <end position="175"/>
    </location>
</feature>
<dbReference type="PRINTS" id="PR00918">
    <property type="entry name" value="CALICVIRUSNS"/>
</dbReference>
<keyword evidence="15" id="KW-0347">Helicase</keyword>
<keyword evidence="19" id="KW-0693">Viral RNA replication</keyword>
<dbReference type="InterPro" id="IPR014759">
    <property type="entry name" value="Helicase_SF3_ssRNA_vir"/>
</dbReference>
<dbReference type="GO" id="GO:0039694">
    <property type="term" value="P:viral RNA genome replication"/>
    <property type="evidence" value="ECO:0007669"/>
    <property type="project" value="InterPro"/>
</dbReference>
<evidence type="ECO:0000256" key="2">
    <source>
        <dbReference type="ARBA" id="ARBA00004328"/>
    </source>
</evidence>
<feature type="region of interest" description="Disordered" evidence="22">
    <location>
        <begin position="1720"/>
        <end position="1746"/>
    </location>
</feature>
<dbReference type="InterPro" id="IPR004004">
    <property type="entry name" value="Helic/Pol/Pept_Calicivir-typ"/>
</dbReference>
<dbReference type="EMBL" id="MF352427">
    <property type="protein sequence ID" value="AWK02686.1"/>
    <property type="molecule type" value="Genomic_RNA"/>
</dbReference>
<evidence type="ECO:0000256" key="12">
    <source>
        <dbReference type="ARBA" id="ARBA00022707"/>
    </source>
</evidence>
<feature type="transmembrane region" description="Helical" evidence="23">
    <location>
        <begin position="1689"/>
        <end position="1709"/>
    </location>
</feature>
<evidence type="ECO:0000256" key="18">
    <source>
        <dbReference type="ARBA" id="ARBA00022844"/>
    </source>
</evidence>
<accession>A0A2S1YF71</accession>
<protein>
    <recommendedName>
        <fullName evidence="3">Genome polyprotein</fullName>
    </recommendedName>
</protein>
<dbReference type="Gene3D" id="3.40.50.300">
    <property type="entry name" value="P-loop containing nucleotide triphosphate hydrolases"/>
    <property type="match status" value="1"/>
</dbReference>
<evidence type="ECO:0000256" key="20">
    <source>
        <dbReference type="ARBA" id="ARBA00023200"/>
    </source>
</evidence>
<dbReference type="GO" id="GO:0003723">
    <property type="term" value="F:RNA binding"/>
    <property type="evidence" value="ECO:0007669"/>
    <property type="project" value="InterPro"/>
</dbReference>
<feature type="domain" description="RdRp catalytic" evidence="24">
    <location>
        <begin position="2166"/>
        <end position="2281"/>
    </location>
</feature>
<dbReference type="InterPro" id="IPR007094">
    <property type="entry name" value="RNA-dir_pol_PSvirus"/>
</dbReference>
<keyword evidence="8" id="KW-0645">Protease</keyword>
<dbReference type="InterPro" id="IPR059138">
    <property type="entry name" value="Pico_VP1"/>
</dbReference>
<keyword evidence="13" id="KW-0547">Nucleotide-binding</keyword>
<evidence type="ECO:0000256" key="11">
    <source>
        <dbReference type="ARBA" id="ARBA00022706"/>
    </source>
</evidence>
<dbReference type="GO" id="GO:0005524">
    <property type="term" value="F:ATP binding"/>
    <property type="evidence" value="ECO:0007669"/>
    <property type="project" value="UniProtKB-KW"/>
</dbReference>
<evidence type="ECO:0000256" key="5">
    <source>
        <dbReference type="ARBA" id="ARBA00022520"/>
    </source>
</evidence>
<dbReference type="SUPFAM" id="SSF52540">
    <property type="entry name" value="P-loop containing nucleoside triphosphate hydrolases"/>
    <property type="match status" value="1"/>
</dbReference>
<keyword evidence="17" id="KW-0067">ATP-binding</keyword>
<evidence type="ECO:0000256" key="22">
    <source>
        <dbReference type="SAM" id="MobiDB-lite"/>
    </source>
</evidence>
<keyword evidence="7" id="KW-0167">Capsid protein</keyword>
<keyword evidence="16" id="KW-0788">Thiol protease</keyword>
<dbReference type="Pfam" id="PF22663">
    <property type="entry name" value="Rhv_5"/>
    <property type="match status" value="1"/>
</dbReference>
<evidence type="ECO:0000256" key="3">
    <source>
        <dbReference type="ARBA" id="ARBA00020107"/>
    </source>
</evidence>
<dbReference type="SUPFAM" id="SSF56672">
    <property type="entry name" value="DNA/RNA polymerases"/>
    <property type="match status" value="1"/>
</dbReference>
<sequence>MFDKLCLAVLPGKYRMKPIRQGLTLSRPRGPKFMIVYTNQNPVDGFDVRRVNEGEVLQIGWREDPDGMYRICAVPQIGMEIAETTSQTWWDAVDQLNYRTPFKFSLLNLPPDVRINRHLIQRQGNSTTNIYGNGNSVTTDVGANGWTPTVNTSVGDNPMSSSNQTGGGSGPGIKGGSSTSSKDKVASSNHVGSRYSKWWEPAAARGLERGIEHAINLGDKVIEGAASAVGAGVDALKHKLHKHSPPPAANLLVSLPTSNQAGTTEIQSQAPSAHVIAYPPTEAVVLPSPDAPSVPGPSGDRAWLVDTFQWGTDVPPSQWLAGPNSYDPQPAAYPPKPTGHANGGCYPLPWALVTAQPQCVWSAMYSNHSYWNAGFRVQLTVNGSQFHSGCLVLCAAPEGVGRSYGAEGDLFTAPYALLNLCTGNSCTLEVPYISPTPNASTDFLHAPWVFFVSVLTPLMAPTGSPQTLQVNLYVTPLNSSFHGLRYPVRQHIKVRNVPGHGAFGTAVAGQEMPLVGVDAARPDSGYLPARPTNWLEFAGRPGLLASLTWTMADEPATRLQSLPISPDALASTTTGIGFVLTLFSQWQGEVKAQLLFTGSAQHYGRLVVAYTPPASRPPANLDEAMHGTYEVWDVNGSSTLDFTIPFMSQSYWKTVDIGTPDGLLSNNGYLSVFVMNPLTGPSSSPPSATIQAFVMAGDTFNVRFQQSPALGWQAADEGETEAAVSSMEQSQPTGDLGEQTTMTYHQTDLHPDTILKNYFSFFRTLALKEGGGPLLMQAGSVQLFPLDPMTMFKSDVTVLLSSFTYFVADLRINLRVVTNISASTTLSVGLIPAGATIPPGIENTTVATATMSNFTLIEQPLPATGSIELSLSLPYTSPQSALCTVYNGWESYDGKNYGHLHSNTFGTLVFYTVAPQLPGPPLPGTETISISAWYGFGDFQGFVPRPPPALGPLPSQSIANLNGAATFVRRAKDRTYARRQAAVHLDFGIEPEDRAFVVRVQRSTYVHWAIRHCRWDGKVSQISLQNVACQAVIGFETPEGDEVVECELDHWERACALVGSTYPYNAHHNCSTFIEDLTGYPCSNSGLSIGAGAALLGVAALAASAGVQTLKASRQGLGDLSSAAKVMTQTNVDAAFTVARDGIRVANVGSERLATAADRLYRASENVDFRRLENAANTLSDAARRVADSIDGARDTVENLSSVLQTPATSPFNSFFRWIAKFFGYLLIIFGSPTPMSIGGLLLVILADALPSVTEFFKKSGTVIGAAFYWVASKLGYNVDPAEAEQAAAEEPAAERQGVKDFNDAMTAMRHADWLLDKVLATMERLLRWLDKRAGDDPGKLVADNHDKILELYTDSITAVSSPPTTLDVQAVKHNKDVATKLLTASQKAHDQHHSVLLSQALRNYATVLGKNPGLNPGSRPEPLVVYIYGPPGCGKSLLASLIASTCAARLGSGPDDFYSPTSPDCEFFDGYSGQPVHFIDDIGQDPEGRDWAHFPNLVSTAPFIVPMASLEAKGTFYTSSLIIATSNFQGPNDRSARSLAALERRLHIRLKVTPEGVFDVDSALAACGPATRHFNHECPLTRLEACSVRQDPRSITPVTFTDLDDLVDAILDQVQVRRSHCTNFKGLIRQAGDPLPEPSPDEQIPSSQPPSGEPFRVFRSTEDDFTRAAHRNAPVPVLESLWKYRVPIYYTAAFFTIVSSIIAIIYFARQVRSQSQGAYSALPVPKPRKPQPKPRSIPKSAAQRQGTLPPAIPKLAENLVPVTAYADDKALRSMSLFFLQGRWAVTASHLIHDATHIKVGDTMLSLSDLLYAVDGELMAINIPGREHRNVVRFLNPNSTFSSGFLISAVFNGTSYVRFSGVKQTPLDIEDVIVESRALVYSCSSFPGLCGAPVITADPSGCSIRGIHVAGVPGSSGMACELSPERWAAMLAATASRQSILEPIEPVGPPTHIQRSTALKPSPAYGAYPLSKEPAVLSRKDPRLYPTVDFDVQVYAKHNQGDITEPWPGLVEAFDLYFSSFPRKIRTLTMDEAINGTPNLDGIDMNQSPGYPWVSKGRSRRSLFTWEGDRWCPIPELVREVEAVLSDPVYVYTTSLKDELRPLDKVRCGGTRLIEAAPIQAIIAGRMLLGGLFEYMQADPGSHGSAVGCNPDYHWTKFFWDFSSYDQVFDLDYKGFDATLPSICFKLLSQHLHRIIGDDRIPAYIDSISTSTHVFGSYFYRMVGGNPSGCVGTSIFNTIINNCCLISALMSHPDFSPTGYQILAYGDDVIYATEPSIHPRFVKEFYDEHTTLVVTPASKTGVFPEYSDIFDVTFLKRWFVPDDIRPMYVHPVIQPEVYQQSVMWLRGGEFQDVVTSLCYLAFHAGPINYGYWCSKVQEAAARVGVEPVFLPYSYLQLSWLKLVSA</sequence>
<organism evidence="26">
    <name type="scientific">Miniopterus picornavirus 2</name>
    <dbReference type="NCBI Taxonomy" id="2184395"/>
    <lineage>
        <taxon>Viruses</taxon>
        <taxon>Riboviria</taxon>
        <taxon>Orthornavirae</taxon>
        <taxon>Pisuviricota</taxon>
        <taxon>Pisoniviricetes</taxon>
        <taxon>Picornavirales</taxon>
    </lineage>
</organism>
<dbReference type="InterPro" id="IPR000605">
    <property type="entry name" value="Helicase_SF3_ssDNA/RNA_vir"/>
</dbReference>
<dbReference type="InterPro" id="IPR029053">
    <property type="entry name" value="Viral_coat"/>
</dbReference>
<feature type="transmembrane region" description="Helical" evidence="23">
    <location>
        <begin position="1222"/>
        <end position="1247"/>
    </location>
</feature>
<proteinExistence type="predicted"/>
<dbReference type="Pfam" id="PF00910">
    <property type="entry name" value="RNA_helicase"/>
    <property type="match status" value="1"/>
</dbReference>
<keyword evidence="12" id="KW-0519">Myristate</keyword>
<evidence type="ECO:0000256" key="23">
    <source>
        <dbReference type="SAM" id="Phobius"/>
    </source>
</evidence>
<keyword evidence="9" id="KW-0808">Transferase</keyword>
<evidence type="ECO:0000256" key="1">
    <source>
        <dbReference type="ARBA" id="ARBA00004192"/>
    </source>
</evidence>
<dbReference type="Gene3D" id="3.30.70.270">
    <property type="match status" value="2"/>
</dbReference>
<dbReference type="GO" id="GO:0006508">
    <property type="term" value="P:proteolysis"/>
    <property type="evidence" value="ECO:0007669"/>
    <property type="project" value="UniProtKB-KW"/>
</dbReference>
<evidence type="ECO:0000256" key="6">
    <source>
        <dbReference type="ARBA" id="ARBA00022553"/>
    </source>
</evidence>
<keyword evidence="18" id="KW-0946">Virion</keyword>
<dbReference type="InterPro" id="IPR027417">
    <property type="entry name" value="P-loop_NTPase"/>
</dbReference>
<feature type="region of interest" description="Disordered" evidence="22">
    <location>
        <begin position="1630"/>
        <end position="1656"/>
    </location>
</feature>
<evidence type="ECO:0000256" key="21">
    <source>
        <dbReference type="ARBA" id="ARBA00023288"/>
    </source>
</evidence>
<evidence type="ECO:0000256" key="19">
    <source>
        <dbReference type="ARBA" id="ARBA00022953"/>
    </source>
</evidence>
<dbReference type="GO" id="GO:0006351">
    <property type="term" value="P:DNA-templated transcription"/>
    <property type="evidence" value="ECO:0007669"/>
    <property type="project" value="InterPro"/>
</dbReference>
<keyword evidence="10" id="KW-0548">Nucleotidyltransferase</keyword>
<evidence type="ECO:0000256" key="8">
    <source>
        <dbReference type="ARBA" id="ARBA00022670"/>
    </source>
</evidence>
<dbReference type="InterPro" id="IPR043502">
    <property type="entry name" value="DNA/RNA_pol_sf"/>
</dbReference>
<dbReference type="CDD" id="cd00205">
    <property type="entry name" value="rhv_like"/>
    <property type="match status" value="2"/>
</dbReference>
<dbReference type="SUPFAM" id="SSF50494">
    <property type="entry name" value="Trypsin-like serine proteases"/>
    <property type="match status" value="1"/>
</dbReference>
<dbReference type="Gene3D" id="2.60.120.20">
    <property type="match status" value="4"/>
</dbReference>
<feature type="compositionally biased region" description="Polar residues" evidence="22">
    <location>
        <begin position="125"/>
        <end position="164"/>
    </location>
</feature>
<keyword evidence="5" id="KW-0191">Covalent protein-RNA linkage</keyword>
<evidence type="ECO:0000259" key="25">
    <source>
        <dbReference type="PROSITE" id="PS51218"/>
    </source>
</evidence>
<evidence type="ECO:0000256" key="14">
    <source>
        <dbReference type="ARBA" id="ARBA00022801"/>
    </source>
</evidence>
<name>A0A2S1YF71_9VIRU</name>
<dbReference type="SUPFAM" id="SSF88633">
    <property type="entry name" value="Positive stranded ssRNA viruses"/>
    <property type="match status" value="2"/>
</dbReference>
<feature type="region of interest" description="Disordered" evidence="22">
    <location>
        <begin position="125"/>
        <end position="192"/>
    </location>
</feature>
<comment type="subcellular location">
    <subcellularLocation>
        <location evidence="1">Host cytoplasm</location>
    </subcellularLocation>
    <subcellularLocation>
        <location evidence="2">Virion</location>
    </subcellularLocation>
</comment>
<evidence type="ECO:0000259" key="24">
    <source>
        <dbReference type="PROSITE" id="PS50507"/>
    </source>
</evidence>
<evidence type="ECO:0000313" key="26">
    <source>
        <dbReference type="EMBL" id="AWK02686.1"/>
    </source>
</evidence>
<keyword evidence="6" id="KW-0597">Phosphoprotein</keyword>
<dbReference type="PROSITE" id="PS51218">
    <property type="entry name" value="SF3_HELICASE_2"/>
    <property type="match status" value="1"/>
</dbReference>
<evidence type="ECO:0000256" key="10">
    <source>
        <dbReference type="ARBA" id="ARBA00022695"/>
    </source>
</evidence>
<keyword evidence="4" id="KW-0696">RNA-directed RNA polymerase</keyword>
<dbReference type="InterPro" id="IPR001676">
    <property type="entry name" value="Picornavirus_capsid"/>
</dbReference>
<evidence type="ECO:0000256" key="16">
    <source>
        <dbReference type="ARBA" id="ARBA00022807"/>
    </source>
</evidence>